<dbReference type="Proteomes" id="UP000199532">
    <property type="component" value="Unassembled WGS sequence"/>
</dbReference>
<organism evidence="2 3">
    <name type="scientific">Dyadobacter koreensis</name>
    <dbReference type="NCBI Taxonomy" id="408657"/>
    <lineage>
        <taxon>Bacteria</taxon>
        <taxon>Pseudomonadati</taxon>
        <taxon>Bacteroidota</taxon>
        <taxon>Cytophagia</taxon>
        <taxon>Cytophagales</taxon>
        <taxon>Spirosomataceae</taxon>
        <taxon>Dyadobacter</taxon>
    </lineage>
</organism>
<dbReference type="SUPFAM" id="SSF54593">
    <property type="entry name" value="Glyoxalase/Bleomycin resistance protein/Dihydroxybiphenyl dioxygenase"/>
    <property type="match status" value="1"/>
</dbReference>
<evidence type="ECO:0000313" key="2">
    <source>
        <dbReference type="EMBL" id="SEJ46231.1"/>
    </source>
</evidence>
<dbReference type="CDD" id="cd07246">
    <property type="entry name" value="VOC_like"/>
    <property type="match status" value="1"/>
</dbReference>
<keyword evidence="3" id="KW-1185">Reference proteome</keyword>
<dbReference type="PANTHER" id="PTHR34109:SF1">
    <property type="entry name" value="VOC DOMAIN-CONTAINING PROTEIN"/>
    <property type="match status" value="1"/>
</dbReference>
<accession>A0A1H6YYE4</accession>
<feature type="domain" description="VOC" evidence="1">
    <location>
        <begin position="6"/>
        <end position="123"/>
    </location>
</feature>
<dbReference type="InterPro" id="IPR004360">
    <property type="entry name" value="Glyas_Fos-R_dOase_dom"/>
</dbReference>
<reference evidence="2 3" key="1">
    <citation type="submission" date="2016-10" db="EMBL/GenBank/DDBJ databases">
        <authorList>
            <person name="de Groot N.N."/>
        </authorList>
    </citation>
    <scope>NUCLEOTIDE SEQUENCE [LARGE SCALE GENOMIC DNA]</scope>
    <source>
        <strain evidence="2 3">DSM 19938</strain>
    </source>
</reference>
<evidence type="ECO:0000313" key="3">
    <source>
        <dbReference type="Proteomes" id="UP000199532"/>
    </source>
</evidence>
<dbReference type="PANTHER" id="PTHR34109">
    <property type="entry name" value="BNAUNNG04460D PROTEIN-RELATED"/>
    <property type="match status" value="1"/>
</dbReference>
<protein>
    <submittedName>
        <fullName evidence="2">Uncharacterized conserved protein PhnB, glyoxalase superfamily</fullName>
    </submittedName>
</protein>
<dbReference type="Gene3D" id="3.30.720.110">
    <property type="match status" value="1"/>
</dbReference>
<dbReference type="InterPro" id="IPR029068">
    <property type="entry name" value="Glyas_Bleomycin-R_OHBP_Dase"/>
</dbReference>
<dbReference type="InterPro" id="IPR037523">
    <property type="entry name" value="VOC_core"/>
</dbReference>
<dbReference type="AlphaFoldDB" id="A0A1H6YYE4"/>
<dbReference type="STRING" id="408657.SAMN04487995_4786"/>
<dbReference type="Pfam" id="PF00903">
    <property type="entry name" value="Glyoxalase"/>
    <property type="match status" value="1"/>
</dbReference>
<sequence length="124" mass="13961">MKIPNGHQAIMPYLMLESSEKFIDFTTSVFGAVVTFKKMRDDTDVIMHSEIQINGSTIMFCDSTEKWKTETANLFIYVDNADETYKKALSQGAISIMEPADQDYGRSCGVTDPSGNVWWITSVK</sequence>
<evidence type="ECO:0000259" key="1">
    <source>
        <dbReference type="PROSITE" id="PS51819"/>
    </source>
</evidence>
<dbReference type="EMBL" id="FNXY01000008">
    <property type="protein sequence ID" value="SEJ46231.1"/>
    <property type="molecule type" value="Genomic_DNA"/>
</dbReference>
<proteinExistence type="predicted"/>
<name>A0A1H6YYE4_9BACT</name>
<gene>
    <name evidence="2" type="ORF">SAMN04487995_4786</name>
</gene>
<dbReference type="Gene3D" id="3.30.720.120">
    <property type="match status" value="1"/>
</dbReference>
<dbReference type="PROSITE" id="PS51819">
    <property type="entry name" value="VOC"/>
    <property type="match status" value="1"/>
</dbReference>